<evidence type="ECO:0000256" key="16">
    <source>
        <dbReference type="PIRSR" id="PIRSR016408-2"/>
    </source>
</evidence>
<dbReference type="Pfam" id="PF00408">
    <property type="entry name" value="PGM_PMM_IV"/>
    <property type="match status" value="1"/>
</dbReference>
<feature type="domain" description="Phosphoacetylglucosamine mutase AMG1" evidence="20">
    <location>
        <begin position="303"/>
        <end position="440"/>
    </location>
</feature>
<dbReference type="SUPFAM" id="SSF53738">
    <property type="entry name" value="Phosphoglucomutase, first 3 domains"/>
    <property type="match status" value="3"/>
</dbReference>
<evidence type="ECO:0000256" key="14">
    <source>
        <dbReference type="PIRNR" id="PIRNR016408"/>
    </source>
</evidence>
<dbReference type="InterPro" id="IPR049022">
    <property type="entry name" value="AMG1_III"/>
</dbReference>
<keyword evidence="10" id="KW-0961">Cell wall biogenesis/degradation</keyword>
<evidence type="ECO:0000256" key="8">
    <source>
        <dbReference type="ARBA" id="ARBA00023235"/>
    </source>
</evidence>
<evidence type="ECO:0000259" key="21">
    <source>
        <dbReference type="Pfam" id="PF21405"/>
    </source>
</evidence>
<evidence type="ECO:0000256" key="10">
    <source>
        <dbReference type="ARBA" id="ARBA00023316"/>
    </source>
</evidence>
<dbReference type="InterPro" id="IPR049023">
    <property type="entry name" value="AMG1_II"/>
</dbReference>
<evidence type="ECO:0000256" key="3">
    <source>
        <dbReference type="ARBA" id="ARBA00010231"/>
    </source>
</evidence>
<comment type="similarity">
    <text evidence="3 14">Belongs to the phosphohexose mutase family.</text>
</comment>
<feature type="domain" description="Phosphoacetylglucosamine mutase AMG1" evidence="21">
    <location>
        <begin position="192"/>
        <end position="289"/>
    </location>
</feature>
<evidence type="ECO:0000256" key="4">
    <source>
        <dbReference type="ARBA" id="ARBA00012731"/>
    </source>
</evidence>
<dbReference type="EMBL" id="CAJVPI010002349">
    <property type="protein sequence ID" value="CAG8641600.1"/>
    <property type="molecule type" value="Genomic_DNA"/>
</dbReference>
<evidence type="ECO:0000313" key="23">
    <source>
        <dbReference type="Proteomes" id="UP000789739"/>
    </source>
</evidence>
<feature type="active site" description="Phosphoserine intermediate" evidence="15">
    <location>
        <position position="68"/>
    </location>
</feature>
<feature type="binding site" evidence="17">
    <location>
        <position position="284"/>
    </location>
    <ligand>
        <name>Mg(2+)</name>
        <dbReference type="ChEBI" id="CHEBI:18420"/>
    </ligand>
</feature>
<evidence type="ECO:0000259" key="20">
    <source>
        <dbReference type="Pfam" id="PF21404"/>
    </source>
</evidence>
<feature type="binding site" evidence="17">
    <location>
        <position position="282"/>
    </location>
    <ligand>
        <name>Mg(2+)</name>
        <dbReference type="ChEBI" id="CHEBI:18420"/>
    </ligand>
</feature>
<dbReference type="InterPro" id="IPR016657">
    <property type="entry name" value="PAGM"/>
</dbReference>
<dbReference type="InterPro" id="IPR005843">
    <property type="entry name" value="A-D-PHexomutase_C"/>
</dbReference>
<accession>A0A9N9DIV0</accession>
<organism evidence="22 23">
    <name type="scientific">Paraglomus brasilianum</name>
    <dbReference type="NCBI Taxonomy" id="144538"/>
    <lineage>
        <taxon>Eukaryota</taxon>
        <taxon>Fungi</taxon>
        <taxon>Fungi incertae sedis</taxon>
        <taxon>Mucoromycota</taxon>
        <taxon>Glomeromycotina</taxon>
        <taxon>Glomeromycetes</taxon>
        <taxon>Paraglomerales</taxon>
        <taxon>Paraglomeraceae</taxon>
        <taxon>Paraglomus</taxon>
    </lineage>
</organism>
<dbReference type="CDD" id="cd03086">
    <property type="entry name" value="PGM3"/>
    <property type="match status" value="1"/>
</dbReference>
<keyword evidence="7 14" id="KW-0460">Magnesium</keyword>
<evidence type="ECO:0000256" key="7">
    <source>
        <dbReference type="ARBA" id="ARBA00022842"/>
    </source>
</evidence>
<dbReference type="GO" id="GO:0006048">
    <property type="term" value="P:UDP-N-acetylglucosamine biosynthetic process"/>
    <property type="evidence" value="ECO:0007669"/>
    <property type="project" value="UniProtKB-UniRule"/>
</dbReference>
<keyword evidence="9" id="KW-0119">Carbohydrate metabolism</keyword>
<comment type="cofactor">
    <cofactor evidence="14 17">
        <name>Mg(2+)</name>
        <dbReference type="ChEBI" id="CHEBI:18420"/>
    </cofactor>
    <text evidence="14 17">Binds 1 Mg(2+) ion per subunit.</text>
</comment>
<dbReference type="Pfam" id="PF21404">
    <property type="entry name" value="AMG1_III"/>
    <property type="match status" value="1"/>
</dbReference>
<protein>
    <recommendedName>
        <fullName evidence="4 14">Phosphoacetylglucosamine mutase</fullName>
        <shortName evidence="14">PAGM</shortName>
        <ecNumber evidence="4 14">5.4.2.3</ecNumber>
    </recommendedName>
    <alternativeName>
        <fullName evidence="12 14">Acetylglucosamine phosphomutase</fullName>
    </alternativeName>
    <alternativeName>
        <fullName evidence="11 14">N-acetylglucosamine-phosphate mutase</fullName>
    </alternativeName>
</protein>
<evidence type="ECO:0000256" key="2">
    <source>
        <dbReference type="ARBA" id="ARBA00004865"/>
    </source>
</evidence>
<feature type="binding site" evidence="16">
    <location>
        <position position="511"/>
    </location>
    <ligand>
        <name>substrate</name>
    </ligand>
</feature>
<keyword evidence="8 14" id="KW-0413">Isomerase</keyword>
<dbReference type="PROSITE" id="PS00710">
    <property type="entry name" value="PGM_PMM"/>
    <property type="match status" value="1"/>
</dbReference>
<dbReference type="GO" id="GO:0000287">
    <property type="term" value="F:magnesium ion binding"/>
    <property type="evidence" value="ECO:0007669"/>
    <property type="project" value="InterPro"/>
</dbReference>
<feature type="domain" description="Alpha-D-phosphohexomutase alpha/beta/alpha" evidence="19">
    <location>
        <begin position="104"/>
        <end position="177"/>
    </location>
</feature>
<feature type="binding site" evidence="16">
    <location>
        <begin position="502"/>
        <end position="506"/>
    </location>
    <ligand>
        <name>substrate</name>
    </ligand>
</feature>
<evidence type="ECO:0000256" key="6">
    <source>
        <dbReference type="ARBA" id="ARBA00022723"/>
    </source>
</evidence>
<dbReference type="AlphaFoldDB" id="A0A9N9DIV0"/>
<keyword evidence="23" id="KW-1185">Reference proteome</keyword>
<evidence type="ECO:0000256" key="1">
    <source>
        <dbReference type="ARBA" id="ARBA00000558"/>
    </source>
</evidence>
<dbReference type="FunFam" id="3.40.120.10:FF:000013">
    <property type="entry name" value="Phosphoacetylglucosamine mutase"/>
    <property type="match status" value="1"/>
</dbReference>
<dbReference type="EC" id="5.4.2.3" evidence="4 14"/>
<dbReference type="GO" id="GO:0005975">
    <property type="term" value="P:carbohydrate metabolic process"/>
    <property type="evidence" value="ECO:0007669"/>
    <property type="project" value="InterPro"/>
</dbReference>
<dbReference type="FunFam" id="3.40.120.10:FF:000023">
    <property type="entry name" value="Phosphoacetylglucosamine mutase"/>
    <property type="match status" value="1"/>
</dbReference>
<reference evidence="22" key="1">
    <citation type="submission" date="2021-06" db="EMBL/GenBank/DDBJ databases">
        <authorList>
            <person name="Kallberg Y."/>
            <person name="Tangrot J."/>
            <person name="Rosling A."/>
        </authorList>
    </citation>
    <scope>NUCLEOTIDE SEQUENCE</scope>
    <source>
        <strain evidence="22">BR232B</strain>
    </source>
</reference>
<feature type="domain" description="Alpha-D-phosphohexomutase C-terminal" evidence="18">
    <location>
        <begin position="458"/>
        <end position="530"/>
    </location>
</feature>
<feature type="binding site" evidence="16">
    <location>
        <begin position="377"/>
        <end position="379"/>
    </location>
    <ligand>
        <name>substrate</name>
    </ligand>
</feature>
<evidence type="ECO:0000256" key="15">
    <source>
        <dbReference type="PIRSR" id="PIRSR016408-1"/>
    </source>
</evidence>
<feature type="binding site" evidence="17">
    <location>
        <position position="286"/>
    </location>
    <ligand>
        <name>Mg(2+)</name>
        <dbReference type="ChEBI" id="CHEBI:18420"/>
    </ligand>
</feature>
<dbReference type="Gene3D" id="3.30.310.50">
    <property type="entry name" value="Alpha-D-phosphohexomutase, C-terminal domain"/>
    <property type="match status" value="1"/>
</dbReference>
<dbReference type="PANTHER" id="PTHR45955">
    <property type="entry name" value="PHOSPHOACETYLGLUCOSAMINE MUTASE"/>
    <property type="match status" value="1"/>
</dbReference>
<evidence type="ECO:0000256" key="12">
    <source>
        <dbReference type="ARBA" id="ARBA00032065"/>
    </source>
</evidence>
<proteinExistence type="inferred from homology"/>
<evidence type="ECO:0000259" key="18">
    <source>
        <dbReference type="Pfam" id="PF00408"/>
    </source>
</evidence>
<feature type="domain" description="Alpha-D-phosphohexomutase alpha/beta/alpha" evidence="19">
    <location>
        <begin position="60"/>
        <end position="102"/>
    </location>
</feature>
<keyword evidence="6 14" id="KW-0479">Metal-binding</keyword>
<dbReference type="InterPro" id="IPR036900">
    <property type="entry name" value="A-D-PHexomutase_C_sf"/>
</dbReference>
<evidence type="ECO:0000313" key="22">
    <source>
        <dbReference type="EMBL" id="CAG8641600.1"/>
    </source>
</evidence>
<comment type="catalytic activity">
    <reaction evidence="1 14">
        <text>N-acetyl-alpha-D-glucosamine 1-phosphate = N-acetyl-D-glucosamine 6-phosphate</text>
        <dbReference type="Rhea" id="RHEA:23804"/>
        <dbReference type="ChEBI" id="CHEBI:57513"/>
        <dbReference type="ChEBI" id="CHEBI:57776"/>
        <dbReference type="EC" id="5.4.2.3"/>
    </reaction>
</comment>
<dbReference type="GO" id="GO:0071555">
    <property type="term" value="P:cell wall organization"/>
    <property type="evidence" value="ECO:0007669"/>
    <property type="project" value="UniProtKB-KW"/>
</dbReference>
<dbReference type="SUPFAM" id="SSF55957">
    <property type="entry name" value="Phosphoglucomutase, C-terminal domain"/>
    <property type="match status" value="1"/>
</dbReference>
<keyword evidence="5" id="KW-0597">Phosphoprotein</keyword>
<dbReference type="PANTHER" id="PTHR45955:SF1">
    <property type="entry name" value="PHOSPHOACETYLGLUCOSAMINE MUTASE"/>
    <property type="match status" value="1"/>
</dbReference>
<evidence type="ECO:0000259" key="19">
    <source>
        <dbReference type="Pfam" id="PF02878"/>
    </source>
</evidence>
<comment type="pathway">
    <text evidence="2 14">Nucleotide-sugar biosynthesis; UDP-N-acetyl-alpha-D-glucosamine biosynthesis; N-acetyl-alpha-D-glucosamine 1-phosphate from alpha-D-glucosamine 6-phosphate (route I): step 2/2.</text>
</comment>
<dbReference type="PIRSF" id="PIRSF016408">
    <property type="entry name" value="PAGM"/>
    <property type="match status" value="1"/>
</dbReference>
<comment type="caution">
    <text evidence="22">The sequence shown here is derived from an EMBL/GenBank/DDBJ whole genome shotgun (WGS) entry which is preliminary data.</text>
</comment>
<evidence type="ECO:0000256" key="17">
    <source>
        <dbReference type="PIRSR" id="PIRSR016408-3"/>
    </source>
</evidence>
<evidence type="ECO:0000256" key="13">
    <source>
        <dbReference type="ARBA" id="ARBA00059527"/>
    </source>
</evidence>
<dbReference type="InterPro" id="IPR005844">
    <property type="entry name" value="A-D-PHexomutase_a/b/a-I"/>
</dbReference>
<comment type="function">
    <text evidence="13 14">Catalyzes the conversion of GlcNAc-6-P into GlcNAc-1-P during the synthesis of uridine diphosphate/UDP-GlcNAc, which is a biosynthetic precursor of chitin and also supplies the amino sugars for N-linked oligosaccharides of glycoproteins.</text>
</comment>
<dbReference type="GO" id="GO:0004610">
    <property type="term" value="F:phosphoacetylglucosamine mutase activity"/>
    <property type="evidence" value="ECO:0007669"/>
    <property type="project" value="UniProtKB-UniRule"/>
</dbReference>
<gene>
    <name evidence="22" type="ORF">PBRASI_LOCUS9806</name>
</gene>
<sequence>MAPIDYNKVKLASAKHPKPPGVKFTYGTAGFRMKAELLDSVTFRVGILASLRSKKLDSKTIGVMITASHNPEEDNGVKLVDPYGEMLEQSWEEHATKLANAESDDDLVNVIQDIIVNTGLDGSNDSSIVYARDTRPSGPALVAAVEDALKVLGAKTLDFGVKTTPELHYVTRCLNTTGTEDAYGEPTEEGYFKKLGDAFRELVERKPHPSALTVDAANGVGAPKIRQLAEVVGEFIDFNVVNDDIYTKGKLNFQCGADFVKTQQRAPPGMNLVSGVRACSFDGDADRIVYYYADEDGKFRLLDGDKIAGLAASFIIDLVRTAGLGDIKIGVVQTAYANGSSTAYLTNVLKVPVSCVPTGVKHLHHEAEKYDVGVYFEANGHGTVLFSSHAINSIRSAKGGTPEQVEAINRLSALTNLINQTVGDAISDMLFVESILTNKQITLKQWDQAYTDLPNRLVKVVVADRHIFRTTDAERKLVEPKGLQDKINTIVAPYTEGRSFVRPSGTEDVVRVYAEAATRQECDELAFKIAGLVFDEAGGVGERPKEFL</sequence>
<evidence type="ECO:0000256" key="9">
    <source>
        <dbReference type="ARBA" id="ARBA00023277"/>
    </source>
</evidence>
<name>A0A9N9DIV0_9GLOM</name>
<evidence type="ECO:0000256" key="5">
    <source>
        <dbReference type="ARBA" id="ARBA00022553"/>
    </source>
</evidence>
<dbReference type="Gene3D" id="3.40.120.10">
    <property type="entry name" value="Alpha-D-Glucose-1,6-Bisphosphate, subunit A, domain 3"/>
    <property type="match status" value="2"/>
</dbReference>
<dbReference type="Pfam" id="PF02878">
    <property type="entry name" value="PGM_PMM_I"/>
    <property type="match status" value="2"/>
</dbReference>
<dbReference type="Proteomes" id="UP000789739">
    <property type="component" value="Unassembled WGS sequence"/>
</dbReference>
<feature type="binding site" description="via phosphate group" evidence="17">
    <location>
        <position position="68"/>
    </location>
    <ligand>
        <name>Mg(2+)</name>
        <dbReference type="ChEBI" id="CHEBI:18420"/>
    </ligand>
</feature>
<dbReference type="InterPro" id="IPR016055">
    <property type="entry name" value="A-D-PHexomutase_a/b/a-I/II/III"/>
</dbReference>
<evidence type="ECO:0000256" key="11">
    <source>
        <dbReference type="ARBA" id="ARBA00031926"/>
    </source>
</evidence>
<dbReference type="InterPro" id="IPR016066">
    <property type="entry name" value="A-D-PHexomutase_CS"/>
</dbReference>
<dbReference type="OrthoDB" id="1928at2759"/>
<dbReference type="FunFam" id="3.30.310.50:FF:000003">
    <property type="entry name" value="Phosphoacetylglucosamine mutase"/>
    <property type="match status" value="1"/>
</dbReference>
<dbReference type="Pfam" id="PF21405">
    <property type="entry name" value="AMG1_II"/>
    <property type="match status" value="1"/>
</dbReference>